<dbReference type="EMBL" id="JAVYJV010000022">
    <property type="protein sequence ID" value="KAK4341139.1"/>
    <property type="molecule type" value="Genomic_DNA"/>
</dbReference>
<comment type="caution">
    <text evidence="1">The sequence shown here is derived from an EMBL/GenBank/DDBJ whole genome shotgun (WGS) entry which is preliminary data.</text>
</comment>
<reference evidence="1" key="1">
    <citation type="submission" date="2023-12" db="EMBL/GenBank/DDBJ databases">
        <title>Genome assembly of Anisodus tanguticus.</title>
        <authorList>
            <person name="Wang Y.-J."/>
        </authorList>
    </citation>
    <scope>NUCLEOTIDE SEQUENCE</scope>
    <source>
        <strain evidence="1">KB-2021</strain>
        <tissue evidence="1">Leaf</tissue>
    </source>
</reference>
<accession>A0AAE1UXS7</accession>
<dbReference type="AlphaFoldDB" id="A0AAE1UXS7"/>
<proteinExistence type="predicted"/>
<evidence type="ECO:0000313" key="2">
    <source>
        <dbReference type="Proteomes" id="UP001291623"/>
    </source>
</evidence>
<gene>
    <name evidence="1" type="ORF">RND71_039640</name>
</gene>
<dbReference type="Proteomes" id="UP001291623">
    <property type="component" value="Unassembled WGS sequence"/>
</dbReference>
<keyword evidence="2" id="KW-1185">Reference proteome</keyword>
<sequence length="84" mass="10277">MSDEMKARVYKLHITQDWDEVTEEWDPCGSCISLEVIEEIEQLHLRLISVEQIWYEVQLKNDYDEFLKQWWTSSLTDIWRNLVK</sequence>
<protein>
    <submittedName>
        <fullName evidence="1">Uncharacterized protein</fullName>
    </submittedName>
</protein>
<name>A0AAE1UXS7_9SOLA</name>
<organism evidence="1 2">
    <name type="scientific">Anisodus tanguticus</name>
    <dbReference type="NCBI Taxonomy" id="243964"/>
    <lineage>
        <taxon>Eukaryota</taxon>
        <taxon>Viridiplantae</taxon>
        <taxon>Streptophyta</taxon>
        <taxon>Embryophyta</taxon>
        <taxon>Tracheophyta</taxon>
        <taxon>Spermatophyta</taxon>
        <taxon>Magnoliopsida</taxon>
        <taxon>eudicotyledons</taxon>
        <taxon>Gunneridae</taxon>
        <taxon>Pentapetalae</taxon>
        <taxon>asterids</taxon>
        <taxon>lamiids</taxon>
        <taxon>Solanales</taxon>
        <taxon>Solanaceae</taxon>
        <taxon>Solanoideae</taxon>
        <taxon>Hyoscyameae</taxon>
        <taxon>Anisodus</taxon>
    </lineage>
</organism>
<evidence type="ECO:0000313" key="1">
    <source>
        <dbReference type="EMBL" id="KAK4341139.1"/>
    </source>
</evidence>